<comment type="caution">
    <text evidence="1">The sequence shown here is derived from an EMBL/GenBank/DDBJ whole genome shotgun (WGS) entry which is preliminary data.</text>
</comment>
<dbReference type="EMBL" id="BSFN01000002">
    <property type="protein sequence ID" value="GLK87834.1"/>
    <property type="molecule type" value="Genomic_DNA"/>
</dbReference>
<protein>
    <submittedName>
        <fullName evidence="1">Uncharacterized protein</fullName>
    </submittedName>
</protein>
<gene>
    <name evidence="1" type="ORF">GCM10017655_08960</name>
</gene>
<sequence length="81" mass="8801">MRVAISSQLPATAKNSARALMDWAGWDNARENSACNDIYNLCFRAGEMALGNYGADPVRGATAADSTGRIWAWLGFRRMCG</sequence>
<organism evidence="1 2">
    <name type="scientific">Pseudomonas turukhanskensis</name>
    <dbReference type="NCBI Taxonomy" id="1806536"/>
    <lineage>
        <taxon>Bacteria</taxon>
        <taxon>Pseudomonadati</taxon>
        <taxon>Pseudomonadota</taxon>
        <taxon>Gammaproteobacteria</taxon>
        <taxon>Pseudomonadales</taxon>
        <taxon>Pseudomonadaceae</taxon>
        <taxon>Pseudomonas</taxon>
    </lineage>
</organism>
<keyword evidence="2" id="KW-1185">Reference proteome</keyword>
<dbReference type="Proteomes" id="UP001143328">
    <property type="component" value="Unassembled WGS sequence"/>
</dbReference>
<reference evidence="1" key="2">
    <citation type="submission" date="2023-01" db="EMBL/GenBank/DDBJ databases">
        <authorList>
            <person name="Sun Q."/>
            <person name="Evtushenko L."/>
        </authorList>
    </citation>
    <scope>NUCLEOTIDE SEQUENCE</scope>
    <source>
        <strain evidence="1">VKM B-2935</strain>
    </source>
</reference>
<accession>A0A9W6NDP6</accession>
<reference evidence="1" key="1">
    <citation type="journal article" date="2014" name="Int. J. Syst. Evol. Microbiol.">
        <title>Complete genome sequence of Corynebacterium casei LMG S-19264T (=DSM 44701T), isolated from a smear-ripened cheese.</title>
        <authorList>
            <consortium name="US DOE Joint Genome Institute (JGI-PGF)"/>
            <person name="Walter F."/>
            <person name="Albersmeier A."/>
            <person name="Kalinowski J."/>
            <person name="Ruckert C."/>
        </authorList>
    </citation>
    <scope>NUCLEOTIDE SEQUENCE</scope>
    <source>
        <strain evidence="1">VKM B-2935</strain>
    </source>
</reference>
<name>A0A9W6NDP6_9PSED</name>
<evidence type="ECO:0000313" key="2">
    <source>
        <dbReference type="Proteomes" id="UP001143328"/>
    </source>
</evidence>
<evidence type="ECO:0000313" key="1">
    <source>
        <dbReference type="EMBL" id="GLK87834.1"/>
    </source>
</evidence>
<proteinExistence type="predicted"/>
<dbReference type="AlphaFoldDB" id="A0A9W6NDP6"/>